<dbReference type="EMBL" id="JBHTJH010000017">
    <property type="protein sequence ID" value="MFD0863804.1"/>
    <property type="molecule type" value="Genomic_DNA"/>
</dbReference>
<dbReference type="PANTHER" id="PTHR37841">
    <property type="entry name" value="GLR2918 PROTEIN"/>
    <property type="match status" value="1"/>
</dbReference>
<dbReference type="InterPro" id="IPR032774">
    <property type="entry name" value="WG_beta_rep"/>
</dbReference>
<reference evidence="2" key="1">
    <citation type="journal article" date="2019" name="Int. J. Syst. Evol. Microbiol.">
        <title>The Global Catalogue of Microorganisms (GCM) 10K type strain sequencing project: providing services to taxonomists for standard genome sequencing and annotation.</title>
        <authorList>
            <consortium name="The Broad Institute Genomics Platform"/>
            <consortium name="The Broad Institute Genome Sequencing Center for Infectious Disease"/>
            <person name="Wu L."/>
            <person name="Ma J."/>
        </authorList>
    </citation>
    <scope>NUCLEOTIDE SEQUENCE [LARGE SCALE GENOMIC DNA]</scope>
    <source>
        <strain evidence="2">CCUG 62952</strain>
    </source>
</reference>
<comment type="caution">
    <text evidence="1">The sequence shown here is derived from an EMBL/GenBank/DDBJ whole genome shotgun (WGS) entry which is preliminary data.</text>
</comment>
<evidence type="ECO:0000313" key="2">
    <source>
        <dbReference type="Proteomes" id="UP001596978"/>
    </source>
</evidence>
<evidence type="ECO:0000313" key="1">
    <source>
        <dbReference type="EMBL" id="MFD0863804.1"/>
    </source>
</evidence>
<organism evidence="1 2">
    <name type="scientific">Sungkyunkwania multivorans</name>
    <dbReference type="NCBI Taxonomy" id="1173618"/>
    <lineage>
        <taxon>Bacteria</taxon>
        <taxon>Pseudomonadati</taxon>
        <taxon>Bacteroidota</taxon>
        <taxon>Flavobacteriia</taxon>
        <taxon>Flavobacteriales</taxon>
        <taxon>Flavobacteriaceae</taxon>
        <taxon>Sungkyunkwania</taxon>
    </lineage>
</organism>
<sequence>MRLIAILILGTLLATPLWSQEHKGLEAVGELSEGLIAIKKDGKWGFIDTENNMVIDFRDDIVGESYKSSKDRKAPKFKNDRCLIMLKKEGIPYYGYIDRTGKTVIPPQYLNATNFHEGYALAVKPYKTVRGRNKYLDKEIIQYNFAEELIDVNGNYVKSLKEMPHILMSEKKFKKPFSSSHFISSKQIAVMTQKEGWQVFSLDKSL</sequence>
<dbReference type="PANTHER" id="PTHR37841:SF1">
    <property type="entry name" value="DUF3298 DOMAIN-CONTAINING PROTEIN"/>
    <property type="match status" value="1"/>
</dbReference>
<dbReference type="RefSeq" id="WP_386410226.1">
    <property type="nucleotide sequence ID" value="NZ_JBHTJH010000017.1"/>
</dbReference>
<gene>
    <name evidence="1" type="ORF">ACFQ1M_16430</name>
</gene>
<dbReference type="Pfam" id="PF14903">
    <property type="entry name" value="WG_beta_rep"/>
    <property type="match status" value="2"/>
</dbReference>
<name>A0ABW3D158_9FLAO</name>
<keyword evidence="2" id="KW-1185">Reference proteome</keyword>
<protein>
    <submittedName>
        <fullName evidence="1">WG repeat-containing protein</fullName>
    </submittedName>
</protein>
<accession>A0ABW3D158</accession>
<proteinExistence type="predicted"/>
<dbReference type="Proteomes" id="UP001596978">
    <property type="component" value="Unassembled WGS sequence"/>
</dbReference>